<dbReference type="InterPro" id="IPR013656">
    <property type="entry name" value="PAS_4"/>
</dbReference>
<evidence type="ECO:0000313" key="4">
    <source>
        <dbReference type="EMBL" id="NEK60056.1"/>
    </source>
</evidence>
<dbReference type="SUPFAM" id="SSF55073">
    <property type="entry name" value="Nucleotide cyclase"/>
    <property type="match status" value="1"/>
</dbReference>
<dbReference type="SMART" id="SM00091">
    <property type="entry name" value="PAS"/>
    <property type="match status" value="1"/>
</dbReference>
<dbReference type="PROSITE" id="PS50887">
    <property type="entry name" value="GGDEF"/>
    <property type="match status" value="1"/>
</dbReference>
<dbReference type="CDD" id="cd01949">
    <property type="entry name" value="GGDEF"/>
    <property type="match status" value="1"/>
</dbReference>
<accession>A0A7K3W5B7</accession>
<comment type="caution">
    <text evidence="4">The sequence shown here is derived from an EMBL/GenBank/DDBJ whole genome shotgun (WGS) entry which is preliminary data.</text>
</comment>
<name>A0A7K3W5B7_9ACTN</name>
<dbReference type="Pfam" id="PF00990">
    <property type="entry name" value="GGDEF"/>
    <property type="match status" value="1"/>
</dbReference>
<dbReference type="InterPro" id="IPR000160">
    <property type="entry name" value="GGDEF_dom"/>
</dbReference>
<dbReference type="Gene3D" id="3.30.450.20">
    <property type="entry name" value="PAS domain"/>
    <property type="match status" value="1"/>
</dbReference>
<evidence type="ECO:0000313" key="5">
    <source>
        <dbReference type="Proteomes" id="UP000470246"/>
    </source>
</evidence>
<proteinExistence type="predicted"/>
<dbReference type="EMBL" id="JAAGWF010000023">
    <property type="protein sequence ID" value="NEK60056.1"/>
    <property type="molecule type" value="Genomic_DNA"/>
</dbReference>
<reference evidence="4 5" key="1">
    <citation type="submission" date="2020-02" db="EMBL/GenBank/DDBJ databases">
        <title>Geodermatophilus sabuli CPCC 205279 I12A-02694.</title>
        <authorList>
            <person name="Jiang Z."/>
        </authorList>
    </citation>
    <scope>NUCLEOTIDE SEQUENCE [LARGE SCALE GENOMIC DNA]</scope>
    <source>
        <strain evidence="4 5">I12A-02694</strain>
    </source>
</reference>
<dbReference type="PANTHER" id="PTHR44757:SF2">
    <property type="entry name" value="BIOFILM ARCHITECTURE MAINTENANCE PROTEIN MBAA"/>
    <property type="match status" value="1"/>
</dbReference>
<dbReference type="InterPro" id="IPR052155">
    <property type="entry name" value="Biofilm_reg_signaling"/>
</dbReference>
<dbReference type="InterPro" id="IPR029787">
    <property type="entry name" value="Nucleotide_cyclase"/>
</dbReference>
<dbReference type="Gene3D" id="3.30.70.270">
    <property type="match status" value="1"/>
</dbReference>
<dbReference type="CDD" id="cd00130">
    <property type="entry name" value="PAS"/>
    <property type="match status" value="1"/>
</dbReference>
<feature type="domain" description="GGDEF" evidence="3">
    <location>
        <begin position="169"/>
        <end position="298"/>
    </location>
</feature>
<dbReference type="PROSITE" id="PS50113">
    <property type="entry name" value="PAC"/>
    <property type="match status" value="1"/>
</dbReference>
<organism evidence="4 5">
    <name type="scientific">Geodermatophilus sabuli</name>
    <dbReference type="NCBI Taxonomy" id="1564158"/>
    <lineage>
        <taxon>Bacteria</taxon>
        <taxon>Bacillati</taxon>
        <taxon>Actinomycetota</taxon>
        <taxon>Actinomycetes</taxon>
        <taxon>Geodermatophilales</taxon>
        <taxon>Geodermatophilaceae</taxon>
        <taxon>Geodermatophilus</taxon>
    </lineage>
</organism>
<dbReference type="Proteomes" id="UP000470246">
    <property type="component" value="Unassembled WGS sequence"/>
</dbReference>
<feature type="domain" description="PAC" evidence="2">
    <location>
        <begin position="87"/>
        <end position="139"/>
    </location>
</feature>
<evidence type="ECO:0000259" key="3">
    <source>
        <dbReference type="PROSITE" id="PS50887"/>
    </source>
</evidence>
<dbReference type="AlphaFoldDB" id="A0A7K3W5B7"/>
<dbReference type="SMART" id="SM00267">
    <property type="entry name" value="GGDEF"/>
    <property type="match status" value="1"/>
</dbReference>
<gene>
    <name evidence="4" type="ORF">GCU56_19555</name>
</gene>
<dbReference type="InterPro" id="IPR000014">
    <property type="entry name" value="PAS"/>
</dbReference>
<dbReference type="SUPFAM" id="SSF55785">
    <property type="entry name" value="PYP-like sensor domain (PAS domain)"/>
    <property type="match status" value="1"/>
</dbReference>
<keyword evidence="5" id="KW-1185">Reference proteome</keyword>
<dbReference type="NCBIfam" id="TIGR00254">
    <property type="entry name" value="GGDEF"/>
    <property type="match status" value="1"/>
</dbReference>
<sequence length="298" mass="31574">MAGGRGRRRRAVQPSLAAEFVAATGALLCVVAADGRILLANPALQRFTGRPAEELVGALFWQVWVAPEHAELARDAVARSIATGQAHPQEADWLTGDGGRRRVAMHNDVLLDCAGRPYAVACVGIDVTDQRQHEARLHQRAETDRLTGIPHRGALFDALRRHLDGGTGQGCALAFCDLDGFKVVNDEHGHGAGDWLLRAVATRLSGLLGPGELVARFGGDEFVLLVPRPDPDRVAALAALASAAVAEPFASPCGPLAVGVSVGVAVGRPGELADELVARADRAMYGAKTHRRRRLRGE</sequence>
<feature type="domain" description="PAS" evidence="1">
    <location>
        <begin position="30"/>
        <end position="84"/>
    </location>
</feature>
<dbReference type="Pfam" id="PF08448">
    <property type="entry name" value="PAS_4"/>
    <property type="match status" value="1"/>
</dbReference>
<dbReference type="NCBIfam" id="TIGR00229">
    <property type="entry name" value="sensory_box"/>
    <property type="match status" value="1"/>
</dbReference>
<dbReference type="InterPro" id="IPR035965">
    <property type="entry name" value="PAS-like_dom_sf"/>
</dbReference>
<evidence type="ECO:0000259" key="2">
    <source>
        <dbReference type="PROSITE" id="PS50113"/>
    </source>
</evidence>
<dbReference type="PANTHER" id="PTHR44757">
    <property type="entry name" value="DIGUANYLATE CYCLASE DGCP"/>
    <property type="match status" value="1"/>
</dbReference>
<evidence type="ECO:0000259" key="1">
    <source>
        <dbReference type="PROSITE" id="PS50112"/>
    </source>
</evidence>
<dbReference type="InterPro" id="IPR043128">
    <property type="entry name" value="Rev_trsase/Diguanyl_cyclase"/>
</dbReference>
<dbReference type="PROSITE" id="PS50112">
    <property type="entry name" value="PAS"/>
    <property type="match status" value="1"/>
</dbReference>
<dbReference type="InterPro" id="IPR000700">
    <property type="entry name" value="PAS-assoc_C"/>
</dbReference>
<protein>
    <submittedName>
        <fullName evidence="4">GGDEF domain-containing protein</fullName>
    </submittedName>
</protein>